<feature type="region of interest" description="Disordered" evidence="1">
    <location>
        <begin position="601"/>
        <end position="640"/>
    </location>
</feature>
<dbReference type="InterPro" id="IPR014842">
    <property type="entry name" value="AFT"/>
</dbReference>
<gene>
    <name evidence="2" type="ORF">DAKH74_011350</name>
</gene>
<dbReference type="GO" id="GO:0000981">
    <property type="term" value="F:DNA-binding transcription factor activity, RNA polymerase II-specific"/>
    <property type="evidence" value="ECO:0007669"/>
    <property type="project" value="InterPro"/>
</dbReference>
<feature type="region of interest" description="Disordered" evidence="1">
    <location>
        <begin position="563"/>
        <end position="582"/>
    </location>
</feature>
<dbReference type="GO" id="GO:0045944">
    <property type="term" value="P:positive regulation of transcription by RNA polymerase II"/>
    <property type="evidence" value="ECO:0007669"/>
    <property type="project" value="InterPro"/>
</dbReference>
<dbReference type="AlphaFoldDB" id="A0AAV5RSG9"/>
<proteinExistence type="predicted"/>
<evidence type="ECO:0000313" key="3">
    <source>
        <dbReference type="Proteomes" id="UP001377567"/>
    </source>
</evidence>
<feature type="compositionally biased region" description="Polar residues" evidence="1">
    <location>
        <begin position="603"/>
        <end position="640"/>
    </location>
</feature>
<feature type="region of interest" description="Disordered" evidence="1">
    <location>
        <begin position="476"/>
        <end position="503"/>
    </location>
</feature>
<sequence>MVTPPFVADIDWSQTDTILADLNGKAANPIAFNQVNSSENTQIQTAPTFLHSHTLPQPHTHSHPYDIHKSHSHSFLEYNYNLVNPTSGRIATIDGTAGTIAAPEHIQYAMSNKDENKLIHLDPVPDFKDKNDIKPWLQKIFYPQGIELVIERSDSTKVVFKCKASKRGKNAKEPMLPASHKEKIENNSSGSDTKSAAKKKRSVSRFNVCPFRIRATYSLKRKRWGVVVMNNMHSHDLEFNPNSEEYKKFKDKLKDDGDMEAVKKFDELEYRVRAHLPIHNTMIPCDCGMTSEIQSFNIVMPTTLAAGSAKRDKSSGTSPGQQPLITTNSNIHKPPPKKRNDSLLQRTAKKNLMTMQYTNSPSEIVGQSLSMDSPMAPSEMGSAGILEGETPANQIPNLSDFMDDQFHIYERPNGNGIDFSGASGEAVPGGSGLPMMITTSGGGGGAGGVMDLNEIDFTNIFTKSFNGNNVLVPTSHANSISHQDPLSSSGAMHPDVDPSASMTPDSAMLFRQQAPNLDHQTYSGTMGEDCEDGTVALSRPGSNHPTAATTLTSHLDYMTAHTDSHAAESPSTQRSYTHGAAMESTSASMLDFKQELEAFARATSGNSATTPAETTNQLQDSEDQINSWLSSLNKPRSPNL</sequence>
<name>A0AAV5RSG9_MAUHU</name>
<accession>A0AAV5RSG9</accession>
<evidence type="ECO:0000256" key="1">
    <source>
        <dbReference type="SAM" id="MobiDB-lite"/>
    </source>
</evidence>
<comment type="caution">
    <text evidence="2">The sequence shown here is derived from an EMBL/GenBank/DDBJ whole genome shotgun (WGS) entry which is preliminary data.</text>
</comment>
<reference evidence="2 3" key="1">
    <citation type="journal article" date="2023" name="Elife">
        <title>Identification of key yeast species and microbe-microbe interactions impacting larval growth of Drosophila in the wild.</title>
        <authorList>
            <person name="Mure A."/>
            <person name="Sugiura Y."/>
            <person name="Maeda R."/>
            <person name="Honda K."/>
            <person name="Sakurai N."/>
            <person name="Takahashi Y."/>
            <person name="Watada M."/>
            <person name="Katoh T."/>
            <person name="Gotoh A."/>
            <person name="Gotoh Y."/>
            <person name="Taniguchi I."/>
            <person name="Nakamura K."/>
            <person name="Hayashi T."/>
            <person name="Katayama T."/>
            <person name="Uemura T."/>
            <person name="Hattori Y."/>
        </authorList>
    </citation>
    <scope>NUCLEOTIDE SEQUENCE [LARGE SCALE GENOMIC DNA]</scope>
    <source>
        <strain evidence="2 3">KH-74</strain>
    </source>
</reference>
<feature type="region of interest" description="Disordered" evidence="1">
    <location>
        <begin position="170"/>
        <end position="199"/>
    </location>
</feature>
<feature type="region of interest" description="Disordered" evidence="1">
    <location>
        <begin position="307"/>
        <end position="341"/>
    </location>
</feature>
<dbReference type="EMBL" id="BTGD01000003">
    <property type="protein sequence ID" value="GMM54519.1"/>
    <property type="molecule type" value="Genomic_DNA"/>
</dbReference>
<keyword evidence="3" id="KW-1185">Reference proteome</keyword>
<protein>
    <submittedName>
        <fullName evidence="2">DNA-binding transcription factor</fullName>
    </submittedName>
</protein>
<dbReference type="Pfam" id="PF08731">
    <property type="entry name" value="AFT"/>
    <property type="match status" value="1"/>
</dbReference>
<keyword evidence="2" id="KW-0238">DNA-binding</keyword>
<feature type="compositionally biased region" description="Polar residues" evidence="1">
    <location>
        <begin position="476"/>
        <end position="490"/>
    </location>
</feature>
<evidence type="ECO:0000313" key="2">
    <source>
        <dbReference type="EMBL" id="GMM54519.1"/>
    </source>
</evidence>
<dbReference type="GO" id="GO:0010106">
    <property type="term" value="P:cellular response to iron ion starvation"/>
    <property type="evidence" value="ECO:0007669"/>
    <property type="project" value="InterPro"/>
</dbReference>
<dbReference type="GO" id="GO:0003677">
    <property type="term" value="F:DNA binding"/>
    <property type="evidence" value="ECO:0007669"/>
    <property type="project" value="UniProtKB-KW"/>
</dbReference>
<dbReference type="Proteomes" id="UP001377567">
    <property type="component" value="Unassembled WGS sequence"/>
</dbReference>
<organism evidence="2 3">
    <name type="scientific">Maudiozyma humilis</name>
    <name type="common">Sour dough yeast</name>
    <name type="synonym">Kazachstania humilis</name>
    <dbReference type="NCBI Taxonomy" id="51915"/>
    <lineage>
        <taxon>Eukaryota</taxon>
        <taxon>Fungi</taxon>
        <taxon>Dikarya</taxon>
        <taxon>Ascomycota</taxon>
        <taxon>Saccharomycotina</taxon>
        <taxon>Saccharomycetes</taxon>
        <taxon>Saccharomycetales</taxon>
        <taxon>Saccharomycetaceae</taxon>
        <taxon>Maudiozyma</taxon>
    </lineage>
</organism>
<feature type="compositionally biased region" description="Polar residues" evidence="1">
    <location>
        <begin position="315"/>
        <end position="331"/>
    </location>
</feature>